<gene>
    <name evidence="2" type="ORF">DACRYDRAFT_92196</name>
</gene>
<reference evidence="2 3" key="1">
    <citation type="journal article" date="2012" name="Science">
        <title>The Paleozoic origin of enzymatic lignin decomposition reconstructed from 31 fungal genomes.</title>
        <authorList>
            <person name="Floudas D."/>
            <person name="Binder M."/>
            <person name="Riley R."/>
            <person name="Barry K."/>
            <person name="Blanchette R.A."/>
            <person name="Henrissat B."/>
            <person name="Martinez A.T."/>
            <person name="Otillar R."/>
            <person name="Spatafora J.W."/>
            <person name="Yadav J.S."/>
            <person name="Aerts A."/>
            <person name="Benoit I."/>
            <person name="Boyd A."/>
            <person name="Carlson A."/>
            <person name="Copeland A."/>
            <person name="Coutinho P.M."/>
            <person name="de Vries R.P."/>
            <person name="Ferreira P."/>
            <person name="Findley K."/>
            <person name="Foster B."/>
            <person name="Gaskell J."/>
            <person name="Glotzer D."/>
            <person name="Gorecki P."/>
            <person name="Heitman J."/>
            <person name="Hesse C."/>
            <person name="Hori C."/>
            <person name="Igarashi K."/>
            <person name="Jurgens J.A."/>
            <person name="Kallen N."/>
            <person name="Kersten P."/>
            <person name="Kohler A."/>
            <person name="Kuees U."/>
            <person name="Kumar T.K.A."/>
            <person name="Kuo A."/>
            <person name="LaButti K."/>
            <person name="Larrondo L.F."/>
            <person name="Lindquist E."/>
            <person name="Ling A."/>
            <person name="Lombard V."/>
            <person name="Lucas S."/>
            <person name="Lundell T."/>
            <person name="Martin R."/>
            <person name="McLaughlin D.J."/>
            <person name="Morgenstern I."/>
            <person name="Morin E."/>
            <person name="Murat C."/>
            <person name="Nagy L.G."/>
            <person name="Nolan M."/>
            <person name="Ohm R.A."/>
            <person name="Patyshakuliyeva A."/>
            <person name="Rokas A."/>
            <person name="Ruiz-Duenas F.J."/>
            <person name="Sabat G."/>
            <person name="Salamov A."/>
            <person name="Samejima M."/>
            <person name="Schmutz J."/>
            <person name="Slot J.C."/>
            <person name="St John F."/>
            <person name="Stenlid J."/>
            <person name="Sun H."/>
            <person name="Sun S."/>
            <person name="Syed K."/>
            <person name="Tsang A."/>
            <person name="Wiebenga A."/>
            <person name="Young D."/>
            <person name="Pisabarro A."/>
            <person name="Eastwood D.C."/>
            <person name="Martin F."/>
            <person name="Cullen D."/>
            <person name="Grigoriev I.V."/>
            <person name="Hibbett D.S."/>
        </authorList>
    </citation>
    <scope>NUCLEOTIDE SEQUENCE [LARGE SCALE GENOMIC DNA]</scope>
    <source>
        <strain evidence="2 3">DJM-731 SS1</strain>
    </source>
</reference>
<evidence type="ECO:0000313" key="3">
    <source>
        <dbReference type="Proteomes" id="UP000030653"/>
    </source>
</evidence>
<evidence type="ECO:0000313" key="2">
    <source>
        <dbReference type="EMBL" id="EJU06014.1"/>
    </source>
</evidence>
<dbReference type="EMBL" id="JH795855">
    <property type="protein sequence ID" value="EJU06014.1"/>
    <property type="molecule type" value="Genomic_DNA"/>
</dbReference>
<dbReference type="AlphaFoldDB" id="M5GAU5"/>
<keyword evidence="3" id="KW-1185">Reference proteome</keyword>
<feature type="region of interest" description="Disordered" evidence="1">
    <location>
        <begin position="1"/>
        <end position="55"/>
    </location>
</feature>
<dbReference type="HOGENOM" id="CLU_2263629_0_0_1"/>
<proteinExistence type="predicted"/>
<name>M5GAU5_DACPD</name>
<dbReference type="Proteomes" id="UP000030653">
    <property type="component" value="Unassembled WGS sequence"/>
</dbReference>
<feature type="region of interest" description="Disordered" evidence="1">
    <location>
        <begin position="84"/>
        <end position="103"/>
    </location>
</feature>
<sequence length="103" mass="11273">MRMQRPFAAPLPPPAPVARQNVPHPEVISIPVPRDQPQMHNMGGLGQGFGRTPSPLTHVLQSPRCALNSPHRVQPVCPPRCSYPPGEHRGRRNSVRCADLPAV</sequence>
<organism evidence="2 3">
    <name type="scientific">Dacryopinax primogenitus (strain DJM 731)</name>
    <name type="common">Brown rot fungus</name>
    <dbReference type="NCBI Taxonomy" id="1858805"/>
    <lineage>
        <taxon>Eukaryota</taxon>
        <taxon>Fungi</taxon>
        <taxon>Dikarya</taxon>
        <taxon>Basidiomycota</taxon>
        <taxon>Agaricomycotina</taxon>
        <taxon>Dacrymycetes</taxon>
        <taxon>Dacrymycetales</taxon>
        <taxon>Dacrymycetaceae</taxon>
        <taxon>Dacryopinax</taxon>
    </lineage>
</organism>
<protein>
    <submittedName>
        <fullName evidence="2">Uncharacterized protein</fullName>
    </submittedName>
</protein>
<dbReference type="GeneID" id="63692112"/>
<accession>M5GAU5</accession>
<evidence type="ECO:0000256" key="1">
    <source>
        <dbReference type="SAM" id="MobiDB-lite"/>
    </source>
</evidence>
<dbReference type="RefSeq" id="XP_040632908.1">
    <property type="nucleotide sequence ID" value="XM_040777050.1"/>
</dbReference>